<dbReference type="AlphaFoldDB" id="A0A9X1FQK3"/>
<dbReference type="PANTHER" id="PTHR43780">
    <property type="entry name" value="1-AMINOCYCLOPROPANE-1-CARBOXYLATE DEAMINASE-RELATED"/>
    <property type="match status" value="1"/>
</dbReference>
<comment type="caution">
    <text evidence="4">The sequence shown here is derived from an EMBL/GenBank/DDBJ whole genome shotgun (WGS) entry which is preliminary data.</text>
</comment>
<dbReference type="Pfam" id="PF00291">
    <property type="entry name" value="PALP"/>
    <property type="match status" value="1"/>
</dbReference>
<name>A0A9X1FQK3_9FLAO</name>
<comment type="cofactor">
    <cofactor evidence="1">
        <name>pyridoxal 5'-phosphate</name>
        <dbReference type="ChEBI" id="CHEBI:597326"/>
    </cofactor>
</comment>
<feature type="domain" description="Tryptophan synthase beta chain-like PALP" evidence="3">
    <location>
        <begin position="13"/>
        <end position="285"/>
    </location>
</feature>
<reference evidence="4" key="1">
    <citation type="submission" date="2021-07" db="EMBL/GenBank/DDBJ databases">
        <title>Aureisphaera sp. CAU 1614 isolated from sea sediment.</title>
        <authorList>
            <person name="Kim W."/>
        </authorList>
    </citation>
    <scope>NUCLEOTIDE SEQUENCE</scope>
    <source>
        <strain evidence="4">CAU 1614</strain>
    </source>
</reference>
<evidence type="ECO:0000313" key="4">
    <source>
        <dbReference type="EMBL" id="MBW2938826.1"/>
    </source>
</evidence>
<evidence type="ECO:0000259" key="3">
    <source>
        <dbReference type="Pfam" id="PF00291"/>
    </source>
</evidence>
<organism evidence="4 5">
    <name type="scientific">Halomarinibacterium sedimenti</name>
    <dbReference type="NCBI Taxonomy" id="2857106"/>
    <lineage>
        <taxon>Bacteria</taxon>
        <taxon>Pseudomonadati</taxon>
        <taxon>Bacteroidota</taxon>
        <taxon>Flavobacteriia</taxon>
        <taxon>Flavobacteriales</taxon>
        <taxon>Flavobacteriaceae</taxon>
        <taxon>Halomarinibacterium</taxon>
    </lineage>
</organism>
<evidence type="ECO:0000313" key="5">
    <source>
        <dbReference type="Proteomes" id="UP001138686"/>
    </source>
</evidence>
<keyword evidence="5" id="KW-1185">Reference proteome</keyword>
<evidence type="ECO:0000256" key="2">
    <source>
        <dbReference type="ARBA" id="ARBA00022898"/>
    </source>
</evidence>
<keyword evidence="2" id="KW-0663">Pyridoxal phosphate</keyword>
<dbReference type="InterPro" id="IPR027278">
    <property type="entry name" value="ACCD_DCysDesulf"/>
</dbReference>
<dbReference type="PIRSF" id="PIRSF006278">
    <property type="entry name" value="ACCD_DCysDesulf"/>
    <property type="match status" value="1"/>
</dbReference>
<dbReference type="EMBL" id="JAHWDP010000005">
    <property type="protein sequence ID" value="MBW2938826.1"/>
    <property type="molecule type" value="Genomic_DNA"/>
</dbReference>
<gene>
    <name evidence="4" type="ORF">KXJ69_11955</name>
</gene>
<dbReference type="GO" id="GO:0019148">
    <property type="term" value="F:D-cysteine desulfhydrase activity"/>
    <property type="evidence" value="ECO:0007669"/>
    <property type="project" value="TreeGrafter"/>
</dbReference>
<dbReference type="Proteomes" id="UP001138686">
    <property type="component" value="Unassembled WGS sequence"/>
</dbReference>
<dbReference type="InterPro" id="IPR001926">
    <property type="entry name" value="TrpB-like_PALP"/>
</dbReference>
<proteinExistence type="predicted"/>
<evidence type="ECO:0000256" key="1">
    <source>
        <dbReference type="ARBA" id="ARBA00001933"/>
    </source>
</evidence>
<dbReference type="PANTHER" id="PTHR43780:SF2">
    <property type="entry name" value="1-AMINOCYCLOPROPANE-1-CARBOXYLATE DEAMINASE-RELATED"/>
    <property type="match status" value="1"/>
</dbReference>
<sequence>MFNSKKGDVSIQKIEGFSSLLDRIELFVLREDDIHPTVSGNKFRKLKYNVQQVQHKNKKGILSFGGAYSNHIAALAAAGRETGINTVGIIRGEELKSKVKENPTLHYAQQCGMELHFVTREAYRDRTESYFLENISIEFKDYYIVPEGGTNEFAVKGCEEILSDQTLNFDYICTPVGTGGTIAGIIKASQPHQSILGFSALKGTFQKDEIRKYTSKTNYELLDEYCFGGYGKIDANLVRFINDFKFKTEIQLDPVYTGKMMFGIFDLIKQKKLKKNSRILAVHTGGLQGIAGMNQKLKKKKLPQIEL</sequence>
<dbReference type="RefSeq" id="WP_219053350.1">
    <property type="nucleotide sequence ID" value="NZ_JAHWDP010000005.1"/>
</dbReference>
<accession>A0A9X1FQK3</accession>
<protein>
    <submittedName>
        <fullName evidence="4">Pyridoxal-phosphate dependent enzyme</fullName>
    </submittedName>
</protein>